<accession>A0A2N0H7D2</accession>
<dbReference type="InterPro" id="IPR027417">
    <property type="entry name" value="P-loop_NTPase"/>
</dbReference>
<name>A0A2N0H7D2_9SPHN</name>
<gene>
    <name evidence="1" type="ORF">B0I00_2443</name>
</gene>
<proteinExistence type="predicted"/>
<comment type="caution">
    <text evidence="1">The sequence shown here is derived from an EMBL/GenBank/DDBJ whole genome shotgun (WGS) entry which is preliminary data.</text>
</comment>
<keyword evidence="2" id="KW-1185">Reference proteome</keyword>
<dbReference type="GO" id="GO:0016301">
    <property type="term" value="F:kinase activity"/>
    <property type="evidence" value="ECO:0007669"/>
    <property type="project" value="UniProtKB-KW"/>
</dbReference>
<sequence>MIADPDLVGTLLARIAHWRQPGLYTIGICGAQGSGKTTLVAALAEQLALRGVKVATLSLDDLYLGREERQELARTIHPLFATRGVPGTHDPGLGLATVDALKRGEAAPLPRFDKASDDPLPRIEWPPAPPGTEVLLLEGWCLGATPQNEAALATPVNAFEREEDPDGTWRRHANARLAGDYQPLFAAVNRLILLAAPSWEVVAAWREQQEADLRMRGGSAVMTPEQIVRFIQHYERLTRHVLATMPDHADLTVRLDEGRAVRAID</sequence>
<dbReference type="Gene3D" id="3.40.50.300">
    <property type="entry name" value="P-loop containing nucleotide triphosphate hydrolases"/>
    <property type="match status" value="1"/>
</dbReference>
<dbReference type="SUPFAM" id="SSF52540">
    <property type="entry name" value="P-loop containing nucleoside triphosphate hydrolases"/>
    <property type="match status" value="1"/>
</dbReference>
<protein>
    <submittedName>
        <fullName evidence="1">D-glycerate 3-kinase</fullName>
    </submittedName>
</protein>
<keyword evidence="1" id="KW-0808">Transferase</keyword>
<dbReference type="EMBL" id="PHUF01000004">
    <property type="protein sequence ID" value="PKB14841.1"/>
    <property type="molecule type" value="Genomic_DNA"/>
</dbReference>
<dbReference type="Proteomes" id="UP000232587">
    <property type="component" value="Unassembled WGS sequence"/>
</dbReference>
<reference evidence="1 2" key="1">
    <citation type="submission" date="2017-11" db="EMBL/GenBank/DDBJ databases">
        <title>Genomic Encyclopedia of Type Strains, Phase III (KMG-III): the genomes of soil and plant-associated and newly described type strains.</title>
        <authorList>
            <person name="Whitman W."/>
        </authorList>
    </citation>
    <scope>NUCLEOTIDE SEQUENCE [LARGE SCALE GENOMIC DNA]</scope>
    <source>
        <strain evidence="1 2">CGMCC 1.12274</strain>
    </source>
</reference>
<organism evidence="1 2">
    <name type="scientific">Novosphingobium kunmingense</name>
    <dbReference type="NCBI Taxonomy" id="1211806"/>
    <lineage>
        <taxon>Bacteria</taxon>
        <taxon>Pseudomonadati</taxon>
        <taxon>Pseudomonadota</taxon>
        <taxon>Alphaproteobacteria</taxon>
        <taxon>Sphingomonadales</taxon>
        <taxon>Sphingomonadaceae</taxon>
        <taxon>Novosphingobium</taxon>
    </lineage>
</organism>
<evidence type="ECO:0000313" key="2">
    <source>
        <dbReference type="Proteomes" id="UP000232587"/>
    </source>
</evidence>
<evidence type="ECO:0000313" key="1">
    <source>
        <dbReference type="EMBL" id="PKB14841.1"/>
    </source>
</evidence>
<dbReference type="PANTHER" id="PTHR10285">
    <property type="entry name" value="URIDINE KINASE"/>
    <property type="match status" value="1"/>
</dbReference>
<keyword evidence="1" id="KW-0418">Kinase</keyword>
<dbReference type="AlphaFoldDB" id="A0A2N0H7D2"/>
<dbReference type="OrthoDB" id="455474at2"/>